<dbReference type="AlphaFoldDB" id="A0A2S0PEX0"/>
<evidence type="ECO:0000259" key="1">
    <source>
        <dbReference type="Pfam" id="PF12146"/>
    </source>
</evidence>
<dbReference type="InterPro" id="IPR022742">
    <property type="entry name" value="Hydrolase_4"/>
</dbReference>
<dbReference type="Pfam" id="PF12146">
    <property type="entry name" value="Hydrolase_4"/>
    <property type="match status" value="1"/>
</dbReference>
<dbReference type="PRINTS" id="PR00111">
    <property type="entry name" value="ABHYDROLASE"/>
</dbReference>
<feature type="domain" description="Serine aminopeptidase S33" evidence="1">
    <location>
        <begin position="22"/>
        <end position="262"/>
    </location>
</feature>
<dbReference type="Gene3D" id="3.40.50.1820">
    <property type="entry name" value="alpha/beta hydrolase"/>
    <property type="match status" value="1"/>
</dbReference>
<dbReference type="OrthoDB" id="9806902at2"/>
<dbReference type="InterPro" id="IPR000073">
    <property type="entry name" value="AB_hydrolase_1"/>
</dbReference>
<evidence type="ECO:0000313" key="3">
    <source>
        <dbReference type="Proteomes" id="UP000244173"/>
    </source>
</evidence>
<sequence length="283" mass="29760">MEQALSSRDGTALSGRIWPAAAPRAVVALVHGLAEHGGRYAAFAERLNRAGISLVTVDLRGHGRSAGARARVRHFDDYLDDAEALLALAGRHCPAGVPLFLMGHSMGGAIAALWAIERLPASGVALAGLILSSPALSLGADVPRWMIAVAQVIGCLAPGLPVRRIDAALLSRDPLVVADNRADPLVHHGGVPARTGAELIVAMRRIAAGRQTLTLPVRVFHGTADRLTEPDGSREFAAGVGSADVDLALYPDNYHETLNDLDRDRVIDELIGWIEGCLSGGRS</sequence>
<dbReference type="KEGG" id="maer:DAI18_00890"/>
<name>A0A2S0PEX0_9NEIS</name>
<organism evidence="2 3">
    <name type="scientific">Microvirgula aerodenitrificans</name>
    <dbReference type="NCBI Taxonomy" id="57480"/>
    <lineage>
        <taxon>Bacteria</taxon>
        <taxon>Pseudomonadati</taxon>
        <taxon>Pseudomonadota</taxon>
        <taxon>Betaproteobacteria</taxon>
        <taxon>Neisseriales</taxon>
        <taxon>Aquaspirillaceae</taxon>
        <taxon>Microvirgula</taxon>
    </lineage>
</organism>
<reference evidence="2 3" key="1">
    <citation type="submission" date="2018-04" db="EMBL/GenBank/DDBJ databases">
        <title>Denitrifier Microvirgula.</title>
        <authorList>
            <person name="Anderson E."/>
            <person name="Jang J."/>
            <person name="Ishii S."/>
        </authorList>
    </citation>
    <scope>NUCLEOTIDE SEQUENCE [LARGE SCALE GENOMIC DNA]</scope>
    <source>
        <strain evidence="2 3">BE2.4</strain>
    </source>
</reference>
<keyword evidence="3" id="KW-1185">Reference proteome</keyword>
<proteinExistence type="predicted"/>
<dbReference type="InterPro" id="IPR029058">
    <property type="entry name" value="AB_hydrolase_fold"/>
</dbReference>
<dbReference type="EMBL" id="CP028519">
    <property type="protein sequence ID" value="AVY95916.1"/>
    <property type="molecule type" value="Genomic_DNA"/>
</dbReference>
<dbReference type="Proteomes" id="UP000244173">
    <property type="component" value="Chromosome"/>
</dbReference>
<dbReference type="PANTHER" id="PTHR11614">
    <property type="entry name" value="PHOSPHOLIPASE-RELATED"/>
    <property type="match status" value="1"/>
</dbReference>
<dbReference type="SUPFAM" id="SSF53474">
    <property type="entry name" value="alpha/beta-Hydrolases"/>
    <property type="match status" value="1"/>
</dbReference>
<dbReference type="InterPro" id="IPR051044">
    <property type="entry name" value="MAG_DAG_Lipase"/>
</dbReference>
<accession>A0A2S0PEX0</accession>
<dbReference type="STRING" id="1122240.GCA_000620105_00730"/>
<protein>
    <submittedName>
        <fullName evidence="2">Lysophospholipase</fullName>
    </submittedName>
</protein>
<gene>
    <name evidence="2" type="ORF">DAI18_00890</name>
</gene>
<evidence type="ECO:0000313" key="2">
    <source>
        <dbReference type="EMBL" id="AVY95916.1"/>
    </source>
</evidence>